<accession>B9T441</accession>
<dbReference type="InParanoid" id="B9T441"/>
<dbReference type="InterPro" id="IPR001245">
    <property type="entry name" value="Ser-Thr/Tyr_kinase_cat_dom"/>
</dbReference>
<dbReference type="InterPro" id="IPR000719">
    <property type="entry name" value="Prot_kinase_dom"/>
</dbReference>
<reference evidence="4" key="1">
    <citation type="journal article" date="2010" name="Nat. Biotechnol.">
        <title>Draft genome sequence of the oilseed species Ricinus communis.</title>
        <authorList>
            <person name="Chan A.P."/>
            <person name="Crabtree J."/>
            <person name="Zhao Q."/>
            <person name="Lorenzi H."/>
            <person name="Orvis J."/>
            <person name="Puiu D."/>
            <person name="Melake-Berhan A."/>
            <person name="Jones K.M."/>
            <person name="Redman J."/>
            <person name="Chen G."/>
            <person name="Cahoon E.B."/>
            <person name="Gedil M."/>
            <person name="Stanke M."/>
            <person name="Haas B.J."/>
            <person name="Wortman J.R."/>
            <person name="Fraser-Liggett C.M."/>
            <person name="Ravel J."/>
            <person name="Rabinowicz P.D."/>
        </authorList>
    </citation>
    <scope>NUCLEOTIDE SEQUENCE [LARGE SCALE GENOMIC DNA]</scope>
    <source>
        <strain evidence="4">cv. Hale</strain>
    </source>
</reference>
<dbReference type="GO" id="GO:0004672">
    <property type="term" value="F:protein kinase activity"/>
    <property type="evidence" value="ECO:0007669"/>
    <property type="project" value="InterPro"/>
</dbReference>
<dbReference type="SUPFAM" id="SSF56112">
    <property type="entry name" value="Protein kinase-like (PK-like)"/>
    <property type="match status" value="1"/>
</dbReference>
<dbReference type="InterPro" id="IPR051343">
    <property type="entry name" value="G-type_lectin_kinases/EP1-like"/>
</dbReference>
<dbReference type="PANTHER" id="PTHR47976">
    <property type="entry name" value="G-TYPE LECTIN S-RECEPTOR-LIKE SERINE/THREONINE-PROTEIN KINASE SD2-5"/>
    <property type="match status" value="1"/>
</dbReference>
<keyword evidence="1" id="KW-0732">Signal</keyword>
<keyword evidence="4" id="KW-1185">Reference proteome</keyword>
<proteinExistence type="predicted"/>
<sequence>MAEGEVEFQNEMRSIGRTHHRNLVRFLGYCHDKSNILLVYEYMENGSLAAFFLNPKQGLIGMTELELL</sequence>
<dbReference type="EMBL" id="EQ974451">
    <property type="protein sequence ID" value="EEF29364.1"/>
    <property type="molecule type" value="Genomic_DNA"/>
</dbReference>
<protein>
    <recommendedName>
        <fullName evidence="2">Protein kinase domain-containing protein</fullName>
    </recommendedName>
</protein>
<dbReference type="Pfam" id="PF07714">
    <property type="entry name" value="PK_Tyr_Ser-Thr"/>
    <property type="match status" value="1"/>
</dbReference>
<dbReference type="Gene3D" id="3.30.200.20">
    <property type="entry name" value="Phosphorylase Kinase, domain 1"/>
    <property type="match status" value="1"/>
</dbReference>
<feature type="domain" description="Protein kinase" evidence="2">
    <location>
        <begin position="1"/>
        <end position="68"/>
    </location>
</feature>
<dbReference type="eggNOG" id="KOG1187">
    <property type="taxonomic scope" value="Eukaryota"/>
</dbReference>
<evidence type="ECO:0000259" key="2">
    <source>
        <dbReference type="PROSITE" id="PS50011"/>
    </source>
</evidence>
<dbReference type="PROSITE" id="PS50011">
    <property type="entry name" value="PROTEIN_KINASE_DOM"/>
    <property type="match status" value="1"/>
</dbReference>
<evidence type="ECO:0000256" key="1">
    <source>
        <dbReference type="ARBA" id="ARBA00022729"/>
    </source>
</evidence>
<dbReference type="Proteomes" id="UP000008311">
    <property type="component" value="Unassembled WGS sequence"/>
</dbReference>
<dbReference type="AlphaFoldDB" id="B9T441"/>
<dbReference type="PANTHER" id="PTHR47976:SF102">
    <property type="entry name" value="G-TYPE LECTIN S-RECEPTOR-LIKE SERINE_THREONINE-PROTEIN KINASE LECRK3"/>
    <property type="match status" value="1"/>
</dbReference>
<name>B9T441_RICCO</name>
<organism evidence="3 4">
    <name type="scientific">Ricinus communis</name>
    <name type="common">Castor bean</name>
    <dbReference type="NCBI Taxonomy" id="3988"/>
    <lineage>
        <taxon>Eukaryota</taxon>
        <taxon>Viridiplantae</taxon>
        <taxon>Streptophyta</taxon>
        <taxon>Embryophyta</taxon>
        <taxon>Tracheophyta</taxon>
        <taxon>Spermatophyta</taxon>
        <taxon>Magnoliopsida</taxon>
        <taxon>eudicotyledons</taxon>
        <taxon>Gunneridae</taxon>
        <taxon>Pentapetalae</taxon>
        <taxon>rosids</taxon>
        <taxon>fabids</taxon>
        <taxon>Malpighiales</taxon>
        <taxon>Euphorbiaceae</taxon>
        <taxon>Acalyphoideae</taxon>
        <taxon>Acalypheae</taxon>
        <taxon>Ricinus</taxon>
    </lineage>
</organism>
<evidence type="ECO:0000313" key="4">
    <source>
        <dbReference type="Proteomes" id="UP000008311"/>
    </source>
</evidence>
<dbReference type="GO" id="GO:0005524">
    <property type="term" value="F:ATP binding"/>
    <property type="evidence" value="ECO:0007669"/>
    <property type="project" value="InterPro"/>
</dbReference>
<dbReference type="STRING" id="3988.B9T441"/>
<dbReference type="InterPro" id="IPR011009">
    <property type="entry name" value="Kinase-like_dom_sf"/>
</dbReference>
<evidence type="ECO:0000313" key="3">
    <source>
        <dbReference type="EMBL" id="EEF29364.1"/>
    </source>
</evidence>
<gene>
    <name evidence="3" type="ORF">RCOM_1170120</name>
</gene>